<feature type="domain" description="Reverse transcriptase/retrotransposon-derived protein RNase H-like" evidence="3">
    <location>
        <begin position="435"/>
        <end position="476"/>
    </location>
</feature>
<dbReference type="SUPFAM" id="SSF56672">
    <property type="entry name" value="DNA/RNA polymerases"/>
    <property type="match status" value="1"/>
</dbReference>
<protein>
    <recommendedName>
        <fullName evidence="6">Retrovirus-related Pol polyprotein from transposon 17.6</fullName>
    </recommendedName>
</protein>
<dbReference type="InterPro" id="IPR043502">
    <property type="entry name" value="DNA/RNA_pol_sf"/>
</dbReference>
<feature type="region of interest" description="Disordered" evidence="1">
    <location>
        <begin position="116"/>
        <end position="168"/>
    </location>
</feature>
<dbReference type="InterPro" id="IPR043128">
    <property type="entry name" value="Rev_trsase/Diguanyl_cyclase"/>
</dbReference>
<dbReference type="Proteomes" id="UP000257109">
    <property type="component" value="Unassembled WGS sequence"/>
</dbReference>
<dbReference type="InterPro" id="IPR000477">
    <property type="entry name" value="RT_dom"/>
</dbReference>
<evidence type="ECO:0000313" key="5">
    <source>
        <dbReference type="Proteomes" id="UP000257109"/>
    </source>
</evidence>
<dbReference type="Gene3D" id="3.10.10.10">
    <property type="entry name" value="HIV Type 1 Reverse Transcriptase, subunit A, domain 1"/>
    <property type="match status" value="2"/>
</dbReference>
<gene>
    <name evidence="4" type="ORF">CR513_52345</name>
</gene>
<organism evidence="4 5">
    <name type="scientific">Mucuna pruriens</name>
    <name type="common">Velvet bean</name>
    <name type="synonym">Dolichos pruriens</name>
    <dbReference type="NCBI Taxonomy" id="157652"/>
    <lineage>
        <taxon>Eukaryota</taxon>
        <taxon>Viridiplantae</taxon>
        <taxon>Streptophyta</taxon>
        <taxon>Embryophyta</taxon>
        <taxon>Tracheophyta</taxon>
        <taxon>Spermatophyta</taxon>
        <taxon>Magnoliopsida</taxon>
        <taxon>eudicotyledons</taxon>
        <taxon>Gunneridae</taxon>
        <taxon>Pentapetalae</taxon>
        <taxon>rosids</taxon>
        <taxon>fabids</taxon>
        <taxon>Fabales</taxon>
        <taxon>Fabaceae</taxon>
        <taxon>Papilionoideae</taxon>
        <taxon>50 kb inversion clade</taxon>
        <taxon>NPAAA clade</taxon>
        <taxon>indigoferoid/millettioid clade</taxon>
        <taxon>Phaseoleae</taxon>
        <taxon>Mucuna</taxon>
    </lineage>
</organism>
<dbReference type="AlphaFoldDB" id="A0A371ERF8"/>
<accession>A0A371ERF8</accession>
<feature type="domain" description="Reverse transcriptase" evidence="2">
    <location>
        <begin position="278"/>
        <end position="366"/>
    </location>
</feature>
<feature type="non-terminal residue" evidence="4">
    <location>
        <position position="614"/>
    </location>
</feature>
<dbReference type="PANTHER" id="PTHR35046:SF21">
    <property type="entry name" value="RETROTRANSPOSON GAG DOMAIN-CONTAINING PROTEIN-RELATED"/>
    <property type="match status" value="1"/>
</dbReference>
<sequence>MVLKENESKEFHYGGDLLMVRRFRTLGKLCSIIIYGGSSVNVASLRLVEKFSIFTFLHPNLISCNDIGGRQTNCFVIWFLWKPHDGVTNRFSFEHIRLKVILKPLSSLEVFKDQHKMKKKKREEERKESDKVERAKRKEREREKNKEKSKSLRGNKEVKRVESTKEKEKNECENSMLEDFKDVFLKYVLYGLPSLRGIEHHIDLTLGATFPNRTAYRANPKESKEIQKHVGKLIEKSWVRKNMSPCFMTIILIPKKDGTWRMCMDYRLINVVMWLPSNKGKTKYGLYECLVMLFDLTNAPNTFMRLMNHVLRSLIGKCMVVYFDDIFVYSTYVDDHIMHVKSVLELLRKECLYVNLKRCTFCTNKVIFWSFVGSHGVKVDEEKVKVIQSWPTRKSMSDVRSFRGLASFYLCFVKDFSTIVALLNEILKKNVGFKWEESQEKAFQVLKDRLTHALILALPNFTKSFELECDAINVGINKDTLFHILVKNLKVHNLIILLMIKSYMLYDHESLKPLRARNKLNKRHAKWVERHALLTMLETKLLGFEELYIEDDDFKETFDLCANLANGGFYKHDWFLYKEKRLCESKSSIRKLVVKETHENVQWVTLGNLRPLRS</sequence>
<dbReference type="EMBL" id="QJKJ01012447">
    <property type="protein sequence ID" value="RDX68640.1"/>
    <property type="molecule type" value="Genomic_DNA"/>
</dbReference>
<dbReference type="Pfam" id="PF17919">
    <property type="entry name" value="RT_RNaseH_2"/>
    <property type="match status" value="1"/>
</dbReference>
<dbReference type="FunFam" id="3.30.70.270:FF:000020">
    <property type="entry name" value="Transposon Tf2-6 polyprotein-like Protein"/>
    <property type="match status" value="1"/>
</dbReference>
<evidence type="ECO:0008006" key="6">
    <source>
        <dbReference type="Google" id="ProtNLM"/>
    </source>
</evidence>
<keyword evidence="5" id="KW-1185">Reference proteome</keyword>
<dbReference type="Gene3D" id="3.30.70.270">
    <property type="match status" value="2"/>
</dbReference>
<dbReference type="OrthoDB" id="529980at2759"/>
<evidence type="ECO:0000259" key="3">
    <source>
        <dbReference type="Pfam" id="PF17919"/>
    </source>
</evidence>
<feature type="compositionally biased region" description="Basic and acidic residues" evidence="1">
    <location>
        <begin position="122"/>
        <end position="168"/>
    </location>
</feature>
<evidence type="ECO:0000256" key="1">
    <source>
        <dbReference type="SAM" id="MobiDB-lite"/>
    </source>
</evidence>
<evidence type="ECO:0000313" key="4">
    <source>
        <dbReference type="EMBL" id="RDX68640.1"/>
    </source>
</evidence>
<dbReference type="CDD" id="cd01647">
    <property type="entry name" value="RT_LTR"/>
    <property type="match status" value="1"/>
</dbReference>
<evidence type="ECO:0000259" key="2">
    <source>
        <dbReference type="Pfam" id="PF00078"/>
    </source>
</evidence>
<dbReference type="Pfam" id="PF00078">
    <property type="entry name" value="RVT_1"/>
    <property type="match status" value="1"/>
</dbReference>
<proteinExistence type="predicted"/>
<comment type="caution">
    <text evidence="4">The sequence shown here is derived from an EMBL/GenBank/DDBJ whole genome shotgun (WGS) entry which is preliminary data.</text>
</comment>
<dbReference type="InterPro" id="IPR041577">
    <property type="entry name" value="RT_RNaseH_2"/>
</dbReference>
<dbReference type="PANTHER" id="PTHR35046">
    <property type="entry name" value="ZINC KNUCKLE (CCHC-TYPE) FAMILY PROTEIN"/>
    <property type="match status" value="1"/>
</dbReference>
<reference evidence="4" key="1">
    <citation type="submission" date="2018-05" db="EMBL/GenBank/DDBJ databases">
        <title>Draft genome of Mucuna pruriens seed.</title>
        <authorList>
            <person name="Nnadi N.E."/>
            <person name="Vos R."/>
            <person name="Hasami M.H."/>
            <person name="Devisetty U.K."/>
            <person name="Aguiy J.C."/>
        </authorList>
    </citation>
    <scope>NUCLEOTIDE SEQUENCE [LARGE SCALE GENOMIC DNA]</scope>
    <source>
        <strain evidence="4">JCA_2017</strain>
    </source>
</reference>
<name>A0A371ERF8_MUCPR</name>